<feature type="domain" description="CCHC-type" evidence="3">
    <location>
        <begin position="114"/>
        <end position="127"/>
    </location>
</feature>
<keyword evidence="1" id="KW-0479">Metal-binding</keyword>
<name>A0A2G8KBP4_STIJA</name>
<dbReference type="SUPFAM" id="SSF57756">
    <property type="entry name" value="Retrovirus zinc finger-like domains"/>
    <property type="match status" value="2"/>
</dbReference>
<comment type="caution">
    <text evidence="4">The sequence shown here is derived from an EMBL/GenBank/DDBJ whole genome shotgun (WGS) entry which is preliminary data.</text>
</comment>
<feature type="compositionally biased region" description="Low complexity" evidence="2">
    <location>
        <begin position="211"/>
        <end position="221"/>
    </location>
</feature>
<evidence type="ECO:0000256" key="1">
    <source>
        <dbReference type="PROSITE-ProRule" id="PRU00047"/>
    </source>
</evidence>
<sequence>MKQLLRERSVQLRLQAEEPSVNVFGVLKELGVLPADHLVAVQALPGQVFDVTFKTVEIRKQFWPSMSASCKFTATSYASNMKIVTVLHVPHELDDNVFGWEILRVRYPGQPRTCLKCGEEGHLAKDCAVIRCYNCHEVGHSARNCQAPSSCTTCGKSGHGYKACPVSFANKLHPTTAAWVSGGASVLPETQEEGKSASDSEMPVEEKVSPASAASETTTSEGPLKALSDTPDVVMEEEVVSIAMGSWSSEMEEVNIVKQSSLVVETTGENALFRMTSTSPHP</sequence>
<feature type="domain" description="CCHC-type" evidence="3">
    <location>
        <begin position="151"/>
        <end position="165"/>
    </location>
</feature>
<feature type="compositionally biased region" description="Basic and acidic residues" evidence="2">
    <location>
        <begin position="192"/>
        <end position="208"/>
    </location>
</feature>
<evidence type="ECO:0000313" key="5">
    <source>
        <dbReference type="Proteomes" id="UP000230750"/>
    </source>
</evidence>
<dbReference type="AlphaFoldDB" id="A0A2G8KBP4"/>
<organism evidence="4 5">
    <name type="scientific">Stichopus japonicus</name>
    <name type="common">Sea cucumber</name>
    <dbReference type="NCBI Taxonomy" id="307972"/>
    <lineage>
        <taxon>Eukaryota</taxon>
        <taxon>Metazoa</taxon>
        <taxon>Echinodermata</taxon>
        <taxon>Eleutherozoa</taxon>
        <taxon>Echinozoa</taxon>
        <taxon>Holothuroidea</taxon>
        <taxon>Aspidochirotacea</taxon>
        <taxon>Aspidochirotida</taxon>
        <taxon>Stichopodidae</taxon>
        <taxon>Apostichopus</taxon>
    </lineage>
</organism>
<dbReference type="InterPro" id="IPR042509">
    <property type="entry name" value="ZCCHC3"/>
</dbReference>
<dbReference type="Gene3D" id="4.10.60.10">
    <property type="entry name" value="Zinc finger, CCHC-type"/>
    <property type="match status" value="1"/>
</dbReference>
<reference evidence="4 5" key="1">
    <citation type="journal article" date="2017" name="PLoS Biol.">
        <title>The sea cucumber genome provides insights into morphological evolution and visceral regeneration.</title>
        <authorList>
            <person name="Zhang X."/>
            <person name="Sun L."/>
            <person name="Yuan J."/>
            <person name="Sun Y."/>
            <person name="Gao Y."/>
            <person name="Zhang L."/>
            <person name="Li S."/>
            <person name="Dai H."/>
            <person name="Hamel J.F."/>
            <person name="Liu C."/>
            <person name="Yu Y."/>
            <person name="Liu S."/>
            <person name="Lin W."/>
            <person name="Guo K."/>
            <person name="Jin S."/>
            <person name="Xu P."/>
            <person name="Storey K.B."/>
            <person name="Huan P."/>
            <person name="Zhang T."/>
            <person name="Zhou Y."/>
            <person name="Zhang J."/>
            <person name="Lin C."/>
            <person name="Li X."/>
            <person name="Xing L."/>
            <person name="Huo D."/>
            <person name="Sun M."/>
            <person name="Wang L."/>
            <person name="Mercier A."/>
            <person name="Li F."/>
            <person name="Yang H."/>
            <person name="Xiang J."/>
        </authorList>
    </citation>
    <scope>NUCLEOTIDE SEQUENCE [LARGE SCALE GENOMIC DNA]</scope>
    <source>
        <strain evidence="4">Shaxun</strain>
        <tissue evidence="4">Muscle</tissue>
    </source>
</reference>
<dbReference type="GO" id="GO:0008270">
    <property type="term" value="F:zinc ion binding"/>
    <property type="evidence" value="ECO:0007669"/>
    <property type="project" value="UniProtKB-KW"/>
</dbReference>
<dbReference type="Pfam" id="PF00098">
    <property type="entry name" value="zf-CCHC"/>
    <property type="match status" value="2"/>
</dbReference>
<gene>
    <name evidence="4" type="ORF">BSL78_17742</name>
</gene>
<feature type="domain" description="CCHC-type" evidence="3">
    <location>
        <begin position="131"/>
        <end position="145"/>
    </location>
</feature>
<dbReference type="GO" id="GO:0003723">
    <property type="term" value="F:RNA binding"/>
    <property type="evidence" value="ECO:0007669"/>
    <property type="project" value="InterPro"/>
</dbReference>
<evidence type="ECO:0000259" key="3">
    <source>
        <dbReference type="PROSITE" id="PS50158"/>
    </source>
</evidence>
<proteinExistence type="predicted"/>
<protein>
    <submittedName>
        <fullName evidence="4">Putative zinc finger CCHC domain-containing protein 3-like</fullName>
    </submittedName>
</protein>
<dbReference type="SMART" id="SM00343">
    <property type="entry name" value="ZnF_C2HC"/>
    <property type="match status" value="3"/>
</dbReference>
<dbReference type="InterPro" id="IPR036875">
    <property type="entry name" value="Znf_CCHC_sf"/>
</dbReference>
<keyword evidence="5" id="KW-1185">Reference proteome</keyword>
<dbReference type="PROSITE" id="PS50158">
    <property type="entry name" value="ZF_CCHC"/>
    <property type="match status" value="3"/>
</dbReference>
<dbReference type="OrthoDB" id="3863715at2759"/>
<feature type="region of interest" description="Disordered" evidence="2">
    <location>
        <begin position="185"/>
        <end position="227"/>
    </location>
</feature>
<dbReference type="GO" id="GO:0002218">
    <property type="term" value="P:activation of innate immune response"/>
    <property type="evidence" value="ECO:0007669"/>
    <property type="project" value="InterPro"/>
</dbReference>
<dbReference type="PANTHER" id="PTHR22639:SF3">
    <property type="entry name" value="ZINC FINGER CCHC DOMAIN-CONTAINING PROTEIN 3"/>
    <property type="match status" value="1"/>
</dbReference>
<dbReference type="Pfam" id="PF23057">
    <property type="entry name" value="RBD_ZCCHC3_1st"/>
    <property type="match status" value="1"/>
</dbReference>
<keyword evidence="1" id="KW-0862">Zinc</keyword>
<evidence type="ECO:0000313" key="4">
    <source>
        <dbReference type="EMBL" id="PIK45411.1"/>
    </source>
</evidence>
<accession>A0A2G8KBP4</accession>
<dbReference type="Proteomes" id="UP000230750">
    <property type="component" value="Unassembled WGS sequence"/>
</dbReference>
<dbReference type="InterPro" id="IPR001878">
    <property type="entry name" value="Znf_CCHC"/>
</dbReference>
<dbReference type="GO" id="GO:0003690">
    <property type="term" value="F:double-stranded DNA binding"/>
    <property type="evidence" value="ECO:0007669"/>
    <property type="project" value="InterPro"/>
</dbReference>
<dbReference type="EMBL" id="MRZV01000715">
    <property type="protein sequence ID" value="PIK45411.1"/>
    <property type="molecule type" value="Genomic_DNA"/>
</dbReference>
<evidence type="ECO:0000256" key="2">
    <source>
        <dbReference type="SAM" id="MobiDB-lite"/>
    </source>
</evidence>
<dbReference type="PANTHER" id="PTHR22639">
    <property type="entry name" value="GAG-RELATED PROTEIN"/>
    <property type="match status" value="1"/>
</dbReference>
<keyword evidence="1" id="KW-0863">Zinc-finger</keyword>
<dbReference type="InterPro" id="IPR057810">
    <property type="entry name" value="RBD_ZCCHC3_1st"/>
</dbReference>